<dbReference type="AlphaFoldDB" id="R7YA78"/>
<dbReference type="InterPro" id="IPR000182">
    <property type="entry name" value="GNAT_dom"/>
</dbReference>
<evidence type="ECO:0000259" key="1">
    <source>
        <dbReference type="PROSITE" id="PS51186"/>
    </source>
</evidence>
<dbReference type="EMBL" id="AQPW01000010">
    <property type="protein sequence ID" value="EON32905.1"/>
    <property type="molecule type" value="Genomic_DNA"/>
</dbReference>
<dbReference type="Pfam" id="PF00583">
    <property type="entry name" value="Acetyltransf_1"/>
    <property type="match status" value="1"/>
</dbReference>
<feature type="domain" description="N-acetyltransferase" evidence="1">
    <location>
        <begin position="1"/>
        <end position="95"/>
    </location>
</feature>
<keyword evidence="2" id="KW-0808">Transferase</keyword>
<proteinExistence type="predicted"/>
<organism evidence="2 3">
    <name type="scientific">Gordonia terrae C-6</name>
    <dbReference type="NCBI Taxonomy" id="1316928"/>
    <lineage>
        <taxon>Bacteria</taxon>
        <taxon>Bacillati</taxon>
        <taxon>Actinomycetota</taxon>
        <taxon>Actinomycetes</taxon>
        <taxon>Mycobacteriales</taxon>
        <taxon>Gordoniaceae</taxon>
        <taxon>Gordonia</taxon>
    </lineage>
</organism>
<protein>
    <submittedName>
        <fullName evidence="2">Putative acetyltransferase</fullName>
    </submittedName>
</protein>
<evidence type="ECO:0000313" key="2">
    <source>
        <dbReference type="EMBL" id="EON32905.1"/>
    </source>
</evidence>
<dbReference type="GO" id="GO:0016747">
    <property type="term" value="F:acyltransferase activity, transferring groups other than amino-acyl groups"/>
    <property type="evidence" value="ECO:0007669"/>
    <property type="project" value="InterPro"/>
</dbReference>
<name>R7YA78_9ACTN</name>
<dbReference type="Proteomes" id="UP000013569">
    <property type="component" value="Unassembled WGS sequence"/>
</dbReference>
<accession>R7YA78</accession>
<comment type="caution">
    <text evidence="2">The sequence shown here is derived from an EMBL/GenBank/DDBJ whole genome shotgun (WGS) entry which is preliminary data.</text>
</comment>
<dbReference type="Gene3D" id="3.40.630.30">
    <property type="match status" value="1"/>
</dbReference>
<evidence type="ECO:0000313" key="3">
    <source>
        <dbReference type="Proteomes" id="UP000013569"/>
    </source>
</evidence>
<gene>
    <name evidence="2" type="ORF">GTC6_11111</name>
</gene>
<reference evidence="2 3" key="1">
    <citation type="journal article" date="2013" name="Genome Announc.">
        <title>Draft Genome Sequence of a Benzothiophene-Desulfurizing Bacterium, Gordona terrae Strain C-6.</title>
        <authorList>
            <person name="Wang W."/>
            <person name="Ma T."/>
            <person name="Ren Y."/>
            <person name="Li G."/>
        </authorList>
    </citation>
    <scope>NUCLEOTIDE SEQUENCE [LARGE SCALE GENOMIC DNA]</scope>
    <source>
        <strain evidence="2 3">C-6</strain>
    </source>
</reference>
<dbReference type="InterPro" id="IPR016181">
    <property type="entry name" value="Acyl_CoA_acyltransferase"/>
</dbReference>
<sequence>MVGFATSGPARDRIAPASTELWSLNVVPRHHGHGVALELMTSVLGDTGVPAYLWVVRDNARAVAFYRKHGFKLDGGTRYDPDWDCHEVRMTTTQG</sequence>
<dbReference type="SUPFAM" id="SSF55729">
    <property type="entry name" value="Acyl-CoA N-acyltransferases (Nat)"/>
    <property type="match status" value="1"/>
</dbReference>
<dbReference type="PROSITE" id="PS51186">
    <property type="entry name" value="GNAT"/>
    <property type="match status" value="1"/>
</dbReference>
<dbReference type="PATRIC" id="fig|1316928.3.peg.2230"/>